<dbReference type="PANTHER" id="PTHR30036:SF7">
    <property type="entry name" value="ABC TRANSPORTER PERIPLASMIC-BINDING PROTEIN YPHF"/>
    <property type="match status" value="1"/>
</dbReference>
<dbReference type="SMART" id="SM00354">
    <property type="entry name" value="HTH_LACI"/>
    <property type="match status" value="1"/>
</dbReference>
<dbReference type="Gene3D" id="1.10.260.40">
    <property type="entry name" value="lambda repressor-like DNA-binding domains"/>
    <property type="match status" value="1"/>
</dbReference>
<gene>
    <name evidence="4" type="primary">alsB_2</name>
    <name evidence="4" type="ORF">AQS8620_02835</name>
</gene>
<evidence type="ECO:0000259" key="3">
    <source>
        <dbReference type="PROSITE" id="PS50932"/>
    </source>
</evidence>
<dbReference type="Proteomes" id="UP000193862">
    <property type="component" value="Unassembled WGS sequence"/>
</dbReference>
<dbReference type="Pfam" id="PF00356">
    <property type="entry name" value="LacI"/>
    <property type="match status" value="1"/>
</dbReference>
<name>A0A1Y5TI28_9RHOB</name>
<dbReference type="SUPFAM" id="SSF47413">
    <property type="entry name" value="lambda repressor-like DNA-binding domains"/>
    <property type="match status" value="1"/>
</dbReference>
<dbReference type="CDD" id="cd06307">
    <property type="entry name" value="PBP1_sugar_binding"/>
    <property type="match status" value="1"/>
</dbReference>
<dbReference type="GO" id="GO:0030288">
    <property type="term" value="C:outer membrane-bounded periplasmic space"/>
    <property type="evidence" value="ECO:0007669"/>
    <property type="project" value="TreeGrafter"/>
</dbReference>
<evidence type="ECO:0000256" key="2">
    <source>
        <dbReference type="ARBA" id="ARBA00007639"/>
    </source>
</evidence>
<dbReference type="Pfam" id="PF13407">
    <property type="entry name" value="Peripla_BP_4"/>
    <property type="match status" value="1"/>
</dbReference>
<dbReference type="GO" id="GO:0003677">
    <property type="term" value="F:DNA binding"/>
    <property type="evidence" value="ECO:0007669"/>
    <property type="project" value="InterPro"/>
</dbReference>
<comment type="subcellular location">
    <subcellularLocation>
        <location evidence="1">Periplasm</location>
    </subcellularLocation>
</comment>
<dbReference type="RefSeq" id="WP_085837648.1">
    <property type="nucleotide sequence ID" value="NZ_FWFS01000011.1"/>
</dbReference>
<dbReference type="InterPro" id="IPR000843">
    <property type="entry name" value="HTH_LacI"/>
</dbReference>
<dbReference type="PANTHER" id="PTHR30036">
    <property type="entry name" value="D-XYLOSE-BINDING PERIPLASMIC PROTEIN"/>
    <property type="match status" value="1"/>
</dbReference>
<proteinExistence type="inferred from homology"/>
<dbReference type="InterPro" id="IPR025997">
    <property type="entry name" value="SBP_2_dom"/>
</dbReference>
<organism evidence="4 5">
    <name type="scientific">Aquimixticola soesokkakensis</name>
    <dbReference type="NCBI Taxonomy" id="1519096"/>
    <lineage>
        <taxon>Bacteria</taxon>
        <taxon>Pseudomonadati</taxon>
        <taxon>Pseudomonadota</taxon>
        <taxon>Alphaproteobacteria</taxon>
        <taxon>Rhodobacterales</taxon>
        <taxon>Paracoccaceae</taxon>
        <taxon>Aquimixticola</taxon>
    </lineage>
</organism>
<dbReference type="PROSITE" id="PS50932">
    <property type="entry name" value="HTH_LACI_2"/>
    <property type="match status" value="1"/>
</dbReference>
<dbReference type="CDD" id="cd01392">
    <property type="entry name" value="HTH_LacI"/>
    <property type="match status" value="1"/>
</dbReference>
<reference evidence="4 5" key="1">
    <citation type="submission" date="2017-03" db="EMBL/GenBank/DDBJ databases">
        <authorList>
            <person name="Afonso C.L."/>
            <person name="Miller P.J."/>
            <person name="Scott M.A."/>
            <person name="Spackman E."/>
            <person name="Goraichik I."/>
            <person name="Dimitrov K.M."/>
            <person name="Suarez D.L."/>
            <person name="Swayne D.E."/>
        </authorList>
    </citation>
    <scope>NUCLEOTIDE SEQUENCE [LARGE SCALE GENOMIC DNA]</scope>
    <source>
        <strain evidence="4 5">CECT 8620</strain>
    </source>
</reference>
<dbReference type="GO" id="GO:0006355">
    <property type="term" value="P:regulation of DNA-templated transcription"/>
    <property type="evidence" value="ECO:0007669"/>
    <property type="project" value="InterPro"/>
</dbReference>
<dbReference type="GO" id="GO:0030246">
    <property type="term" value="F:carbohydrate binding"/>
    <property type="evidence" value="ECO:0007669"/>
    <property type="project" value="TreeGrafter"/>
</dbReference>
<keyword evidence="5" id="KW-1185">Reference proteome</keyword>
<dbReference type="OrthoDB" id="9805774at2"/>
<evidence type="ECO:0000313" key="5">
    <source>
        <dbReference type="Proteomes" id="UP000193862"/>
    </source>
</evidence>
<sequence>MTRKITAADVARAAGVSPATVDRVLNGRGGVAAEKERRVLVAARDLKIDRALDLRVARTLRIAVFLQPRRNPFHAALQAAFMAHNTGSNPYNMQSRIFHLDPGQPAKIMAALAQAESSHDAFVVCLPESAGLAAALDGLAERGKPVVTLATDIGAAQAVYVGPDNYRAGRVAGDLIGRLVGAAGGEVLVVAGFLSMTGQSERRMGCEDVLAERYPLCRVVAVRESGEDSARAGRLVTEALARSPGLRAIYNASSGAVPMAQALERAGQANEVVFVTHELTPERRELLVRGTLHAVIDQSPAQEVRVALEVLAHAFGRRVDAPTPETPLHLYFRENC</sequence>
<accession>A0A1Y5TI28</accession>
<comment type="similarity">
    <text evidence="2">Belongs to the bacterial solute-binding protein 2 family.</text>
</comment>
<dbReference type="AlphaFoldDB" id="A0A1Y5TI28"/>
<dbReference type="SUPFAM" id="SSF53822">
    <property type="entry name" value="Periplasmic binding protein-like I"/>
    <property type="match status" value="1"/>
</dbReference>
<dbReference type="InterPro" id="IPR010982">
    <property type="entry name" value="Lambda_DNA-bd_dom_sf"/>
</dbReference>
<protein>
    <submittedName>
        <fullName evidence="4">D-allose-binding periplasmic protein</fullName>
    </submittedName>
</protein>
<evidence type="ECO:0000313" key="4">
    <source>
        <dbReference type="EMBL" id="SLN62531.1"/>
    </source>
</evidence>
<dbReference type="EMBL" id="FWFS01000011">
    <property type="protein sequence ID" value="SLN62531.1"/>
    <property type="molecule type" value="Genomic_DNA"/>
</dbReference>
<dbReference type="Gene3D" id="3.40.50.2300">
    <property type="match status" value="2"/>
</dbReference>
<feature type="domain" description="HTH lacI-type" evidence="3">
    <location>
        <begin position="5"/>
        <end position="46"/>
    </location>
</feature>
<evidence type="ECO:0000256" key="1">
    <source>
        <dbReference type="ARBA" id="ARBA00004418"/>
    </source>
</evidence>
<dbReference type="InterPro" id="IPR028082">
    <property type="entry name" value="Peripla_BP_I"/>
</dbReference>
<dbReference type="InterPro" id="IPR050555">
    <property type="entry name" value="Bact_Solute-Bind_Prot2"/>
</dbReference>